<evidence type="ECO:0000256" key="10">
    <source>
        <dbReference type="ARBA" id="ARBA00023027"/>
    </source>
</evidence>
<dbReference type="Gene3D" id="3.40.50.10260">
    <property type="entry name" value="YjeF N-terminal domain"/>
    <property type="match status" value="1"/>
</dbReference>
<keyword evidence="10 17" id="KW-0520">NAD</keyword>
<comment type="catalytic activity">
    <reaction evidence="16 17 18">
        <text>(6S)-NADPHX + ADP = AMP + phosphate + NADPH + H(+)</text>
        <dbReference type="Rhea" id="RHEA:32235"/>
        <dbReference type="ChEBI" id="CHEBI:15378"/>
        <dbReference type="ChEBI" id="CHEBI:43474"/>
        <dbReference type="ChEBI" id="CHEBI:57783"/>
        <dbReference type="ChEBI" id="CHEBI:64076"/>
        <dbReference type="ChEBI" id="CHEBI:456215"/>
        <dbReference type="ChEBI" id="CHEBI:456216"/>
        <dbReference type="EC" id="4.2.1.136"/>
    </reaction>
</comment>
<evidence type="ECO:0000256" key="13">
    <source>
        <dbReference type="ARBA" id="ARBA00023268"/>
    </source>
</evidence>
<comment type="caution">
    <text evidence="21">The sequence shown here is derived from an EMBL/GenBank/DDBJ whole genome shotgun (WGS) entry which is preliminary data.</text>
</comment>
<dbReference type="Gene3D" id="3.40.1190.20">
    <property type="match status" value="1"/>
</dbReference>
<evidence type="ECO:0000256" key="6">
    <source>
        <dbReference type="ARBA" id="ARBA00022741"/>
    </source>
</evidence>
<dbReference type="PROSITE" id="PS51385">
    <property type="entry name" value="YJEF_N"/>
    <property type="match status" value="1"/>
</dbReference>
<evidence type="ECO:0000259" key="19">
    <source>
        <dbReference type="PROSITE" id="PS51383"/>
    </source>
</evidence>
<feature type="binding site" evidence="17">
    <location>
        <position position="308"/>
    </location>
    <ligand>
        <name>(6S)-NADPHX</name>
        <dbReference type="ChEBI" id="CHEBI:64076"/>
    </ligand>
</feature>
<organism evidence="21 22">
    <name type="scientific">Serinicoccus chungangensis</name>
    <dbReference type="NCBI Taxonomy" id="767452"/>
    <lineage>
        <taxon>Bacteria</taxon>
        <taxon>Bacillati</taxon>
        <taxon>Actinomycetota</taxon>
        <taxon>Actinomycetes</taxon>
        <taxon>Micrococcales</taxon>
        <taxon>Ornithinimicrobiaceae</taxon>
        <taxon>Serinicoccus</taxon>
    </lineage>
</organism>
<comment type="cofactor">
    <cofactor evidence="18">
        <name>K(+)</name>
        <dbReference type="ChEBI" id="CHEBI:29103"/>
    </cofactor>
    <text evidence="18">Binds 1 potassium ion per subunit.</text>
</comment>
<evidence type="ECO:0000256" key="16">
    <source>
        <dbReference type="ARBA" id="ARBA00049209"/>
    </source>
</evidence>
<comment type="similarity">
    <text evidence="4 18">In the C-terminal section; belongs to the NnrD/CARKD family.</text>
</comment>
<dbReference type="Pfam" id="PF01256">
    <property type="entry name" value="Carb_kinase"/>
    <property type="match status" value="1"/>
</dbReference>
<sequence>MLRAYAVPDVRAAEDAVRAGLADGELMRRAAHGLAEVVAARHDARGSGRLVVLAGPGDNGGDALHAAALLAGGGDRDVHVVGIAGQLHAGGLEAARAAGLTVHDVAPDTAELPTTVQQLLSTADLVVDGLLGIGGRPGLRGAMRAAAEAVPGTAYVVAVDLPSGADPDGGAAAEHCVVADETVALGMLKPVHLLPPTAAVVGAVTLVDIGVTMRATPVVERLEAADVAERWPVPGAGDDKYRRGVLGVIAGSAEYPGAAVLCTTAALETGVGMVRYLGPGRAEDLVLAACPEVVPGEGRIQAMVMGPGVPLRDGETSDRRQVQWFRQALASDTPLVVDAGALQLLAHWQRTGHLRCEAPTLLTPHAGELATMLTELGGRPVDREQVEAEPVRHARRAARATGASVLLKGATTVVADPDPGVPVRTQADAPPWLATAGAGDVLAGICGALLAAGLPPREAGSVGALVHGLAAAHANPGGPVRATSVAGAVAPVVARLLGG</sequence>
<dbReference type="GO" id="GO:0052855">
    <property type="term" value="F:ADP-dependent NAD(P)H-hydrate dehydratase activity"/>
    <property type="evidence" value="ECO:0007669"/>
    <property type="project" value="UniProtKB-UniRule"/>
</dbReference>
<evidence type="ECO:0000256" key="12">
    <source>
        <dbReference type="ARBA" id="ARBA00023239"/>
    </source>
</evidence>
<evidence type="ECO:0000313" key="22">
    <source>
        <dbReference type="Proteomes" id="UP000054837"/>
    </source>
</evidence>
<keyword evidence="9 18" id="KW-0630">Potassium</keyword>
<dbReference type="Pfam" id="PF03853">
    <property type="entry name" value="YjeF_N"/>
    <property type="match status" value="1"/>
</dbReference>
<dbReference type="GO" id="GO:0046496">
    <property type="term" value="P:nicotinamide nucleotide metabolic process"/>
    <property type="evidence" value="ECO:0007669"/>
    <property type="project" value="UniProtKB-UniRule"/>
</dbReference>
<feature type="binding site" evidence="17">
    <location>
        <begin position="408"/>
        <end position="412"/>
    </location>
    <ligand>
        <name>AMP</name>
        <dbReference type="ChEBI" id="CHEBI:456215"/>
    </ligand>
</feature>
<comment type="catalytic activity">
    <reaction evidence="1 18">
        <text>(6R)-NADHX = (6S)-NADHX</text>
        <dbReference type="Rhea" id="RHEA:32215"/>
        <dbReference type="ChEBI" id="CHEBI:64074"/>
        <dbReference type="ChEBI" id="CHEBI:64075"/>
        <dbReference type="EC" id="5.1.99.6"/>
    </reaction>
</comment>
<evidence type="ECO:0000256" key="1">
    <source>
        <dbReference type="ARBA" id="ARBA00000013"/>
    </source>
</evidence>
<dbReference type="PANTHER" id="PTHR12592">
    <property type="entry name" value="ATP-DEPENDENT (S)-NAD(P)H-HYDRATE DEHYDRATASE FAMILY MEMBER"/>
    <property type="match status" value="1"/>
</dbReference>
<dbReference type="InterPro" id="IPR029056">
    <property type="entry name" value="Ribokinase-like"/>
</dbReference>
<dbReference type="GO" id="GO:0046872">
    <property type="term" value="F:metal ion binding"/>
    <property type="evidence" value="ECO:0007669"/>
    <property type="project" value="UniProtKB-UniRule"/>
</dbReference>
<dbReference type="EMBL" id="LQBL01000022">
    <property type="protein sequence ID" value="KUG55725.1"/>
    <property type="molecule type" value="Genomic_DNA"/>
</dbReference>
<dbReference type="InterPro" id="IPR036652">
    <property type="entry name" value="YjeF_N_dom_sf"/>
</dbReference>
<evidence type="ECO:0000256" key="4">
    <source>
        <dbReference type="ARBA" id="ARBA00009524"/>
    </source>
</evidence>
<dbReference type="PROSITE" id="PS51383">
    <property type="entry name" value="YJEF_C_3"/>
    <property type="match status" value="1"/>
</dbReference>
<dbReference type="RefSeq" id="WP_058890833.1">
    <property type="nucleotide sequence ID" value="NZ_LQBL01000022.1"/>
</dbReference>
<dbReference type="SUPFAM" id="SSF53613">
    <property type="entry name" value="Ribokinase-like"/>
    <property type="match status" value="1"/>
</dbReference>
<feature type="binding site" evidence="17">
    <location>
        <position position="440"/>
    </location>
    <ligand>
        <name>(6S)-NADPHX</name>
        <dbReference type="ChEBI" id="CHEBI:64076"/>
    </ligand>
</feature>
<dbReference type="PANTHER" id="PTHR12592:SF0">
    <property type="entry name" value="ATP-DEPENDENT (S)-NAD(P)H-HYDRATE DEHYDRATASE"/>
    <property type="match status" value="1"/>
</dbReference>
<keyword evidence="12 17" id="KW-0456">Lyase</keyword>
<dbReference type="GO" id="GO:0110051">
    <property type="term" value="P:metabolite repair"/>
    <property type="evidence" value="ECO:0007669"/>
    <property type="project" value="TreeGrafter"/>
</dbReference>
<dbReference type="GO" id="GO:0005524">
    <property type="term" value="F:ATP binding"/>
    <property type="evidence" value="ECO:0007669"/>
    <property type="project" value="UniProtKB-UniRule"/>
</dbReference>
<dbReference type="STRING" id="767452.AVL62_05400"/>
<feature type="binding site" evidence="17">
    <location>
        <position position="365"/>
    </location>
    <ligand>
        <name>(6S)-NADPHX</name>
        <dbReference type="ChEBI" id="CHEBI:64076"/>
    </ligand>
</feature>
<dbReference type="InterPro" id="IPR004443">
    <property type="entry name" value="YjeF_N_dom"/>
</dbReference>
<proteinExistence type="inferred from homology"/>
<dbReference type="AlphaFoldDB" id="A0A0W8I988"/>
<comment type="similarity">
    <text evidence="3 18">In the N-terminal section; belongs to the NnrE/AIBP family.</text>
</comment>
<keyword evidence="8 17" id="KW-0521">NADP</keyword>
<dbReference type="OrthoDB" id="9806925at2"/>
<comment type="similarity">
    <text evidence="17">Belongs to the NnrD/CARKD family.</text>
</comment>
<keyword evidence="7 17" id="KW-0067">ATP-binding</keyword>
<keyword evidence="13" id="KW-0511">Multifunctional enzyme</keyword>
<evidence type="ECO:0000256" key="5">
    <source>
        <dbReference type="ARBA" id="ARBA00022723"/>
    </source>
</evidence>
<evidence type="ECO:0000256" key="3">
    <source>
        <dbReference type="ARBA" id="ARBA00006001"/>
    </source>
</evidence>
<accession>A0A0W8I988</accession>
<protein>
    <recommendedName>
        <fullName evidence="17">ADP-dependent (S)-NAD(P)H-hydrate dehydratase</fullName>
        <ecNumber evidence="17">4.2.1.136</ecNumber>
    </recommendedName>
    <alternativeName>
        <fullName evidence="17">ADP-dependent NAD(P)HX dehydratase</fullName>
    </alternativeName>
</protein>
<dbReference type="SUPFAM" id="SSF64153">
    <property type="entry name" value="YjeF N-terminal domain-like"/>
    <property type="match status" value="1"/>
</dbReference>
<keyword evidence="22" id="KW-1185">Reference proteome</keyword>
<dbReference type="CDD" id="cd01171">
    <property type="entry name" value="YXKO-related"/>
    <property type="match status" value="1"/>
</dbReference>
<evidence type="ECO:0000256" key="11">
    <source>
        <dbReference type="ARBA" id="ARBA00023235"/>
    </source>
</evidence>
<feature type="binding site" evidence="17">
    <location>
        <position position="258"/>
    </location>
    <ligand>
        <name>(6S)-NADPHX</name>
        <dbReference type="ChEBI" id="CHEBI:64076"/>
    </ligand>
</feature>
<evidence type="ECO:0000256" key="9">
    <source>
        <dbReference type="ARBA" id="ARBA00022958"/>
    </source>
</evidence>
<evidence type="ECO:0000259" key="20">
    <source>
        <dbReference type="PROSITE" id="PS51385"/>
    </source>
</evidence>
<comment type="function">
    <text evidence="17">Catalyzes the dehydration of the S-form of NAD(P)HX at the expense of ADP, which is converted to AMP. Together with NAD(P)HX epimerase, which catalyzes the epimerization of the S- and R-forms, the enzyme allows the repair of both epimers of NAD(P)HX, a damaged form of NAD(P)H that is a result of enzymatic or heat-dependent hydration.</text>
</comment>
<keyword evidence="11 18" id="KW-0413">Isomerase</keyword>
<evidence type="ECO:0000256" key="17">
    <source>
        <dbReference type="HAMAP-Rule" id="MF_01965"/>
    </source>
</evidence>
<dbReference type="EC" id="4.2.1.136" evidence="17"/>
<dbReference type="HAMAP" id="MF_01965">
    <property type="entry name" value="NADHX_dehydratase"/>
    <property type="match status" value="1"/>
</dbReference>
<feature type="domain" description="YjeF C-terminal" evidence="19">
    <location>
        <begin position="223"/>
        <end position="496"/>
    </location>
</feature>
<feature type="binding site" evidence="17">
    <location>
        <position position="439"/>
    </location>
    <ligand>
        <name>AMP</name>
        <dbReference type="ChEBI" id="CHEBI:456215"/>
    </ligand>
</feature>
<reference evidence="21 22" key="1">
    <citation type="submission" date="2015-12" db="EMBL/GenBank/DDBJ databases">
        <title>Serinicoccus chungangenesis strain CD08_5 genome sequencing and assembly.</title>
        <authorList>
            <person name="Chander A.M."/>
            <person name="Kaur G."/>
            <person name="Nair G.R."/>
            <person name="Dhawan D.K."/>
            <person name="Kochhar R.K."/>
            <person name="Mayilraj S."/>
            <person name="Bhadada S.K."/>
        </authorList>
    </citation>
    <scope>NUCLEOTIDE SEQUENCE [LARGE SCALE GENOMIC DNA]</scope>
    <source>
        <strain evidence="21 22">CD08_5</strain>
    </source>
</reference>
<evidence type="ECO:0000256" key="7">
    <source>
        <dbReference type="ARBA" id="ARBA00022840"/>
    </source>
</evidence>
<evidence type="ECO:0000256" key="18">
    <source>
        <dbReference type="PIRNR" id="PIRNR017184"/>
    </source>
</evidence>
<dbReference type="Proteomes" id="UP000054837">
    <property type="component" value="Unassembled WGS sequence"/>
</dbReference>
<evidence type="ECO:0000256" key="2">
    <source>
        <dbReference type="ARBA" id="ARBA00000909"/>
    </source>
</evidence>
<evidence type="ECO:0000256" key="14">
    <source>
        <dbReference type="ARBA" id="ARBA00025153"/>
    </source>
</evidence>
<dbReference type="InterPro" id="IPR000631">
    <property type="entry name" value="CARKD"/>
</dbReference>
<dbReference type="GO" id="GO:0052856">
    <property type="term" value="F:NAD(P)HX epimerase activity"/>
    <property type="evidence" value="ECO:0007669"/>
    <property type="project" value="UniProtKB-EC"/>
</dbReference>
<evidence type="ECO:0000256" key="8">
    <source>
        <dbReference type="ARBA" id="ARBA00022857"/>
    </source>
</evidence>
<dbReference type="InterPro" id="IPR030677">
    <property type="entry name" value="Nnr"/>
</dbReference>
<comment type="cofactor">
    <cofactor evidence="17">
        <name>Mg(2+)</name>
        <dbReference type="ChEBI" id="CHEBI:18420"/>
    </cofactor>
</comment>
<feature type="domain" description="YjeF N-terminal" evidence="20">
    <location>
        <begin position="10"/>
        <end position="217"/>
    </location>
</feature>
<name>A0A0W8I988_9MICO</name>
<comment type="function">
    <text evidence="14 18">Bifunctional enzyme that catalyzes the epimerization of the S- and R-forms of NAD(P)HX and the dehydration of the S-form of NAD(P)HX at the expense of ADP, which is converted to AMP. This allows the repair of both epimers of NAD(P)HX, a damaged form of NAD(P)H that is a result of enzymatic or heat-dependent hydration.</text>
</comment>
<keyword evidence="5 18" id="KW-0479">Metal-binding</keyword>
<dbReference type="NCBIfam" id="TIGR00197">
    <property type="entry name" value="yjeF_nterm"/>
    <property type="match status" value="1"/>
</dbReference>
<comment type="catalytic activity">
    <reaction evidence="15 17 18">
        <text>(6S)-NADHX + ADP = AMP + phosphate + NADH + H(+)</text>
        <dbReference type="Rhea" id="RHEA:32223"/>
        <dbReference type="ChEBI" id="CHEBI:15378"/>
        <dbReference type="ChEBI" id="CHEBI:43474"/>
        <dbReference type="ChEBI" id="CHEBI:57945"/>
        <dbReference type="ChEBI" id="CHEBI:64074"/>
        <dbReference type="ChEBI" id="CHEBI:456215"/>
        <dbReference type="ChEBI" id="CHEBI:456216"/>
        <dbReference type="EC" id="4.2.1.136"/>
    </reaction>
</comment>
<evidence type="ECO:0000313" key="21">
    <source>
        <dbReference type="EMBL" id="KUG55725.1"/>
    </source>
</evidence>
<comment type="subunit">
    <text evidence="17">Homotetramer.</text>
</comment>
<comment type="catalytic activity">
    <reaction evidence="2 18">
        <text>(6R)-NADPHX = (6S)-NADPHX</text>
        <dbReference type="Rhea" id="RHEA:32227"/>
        <dbReference type="ChEBI" id="CHEBI:64076"/>
        <dbReference type="ChEBI" id="CHEBI:64077"/>
        <dbReference type="EC" id="5.1.99.6"/>
    </reaction>
</comment>
<dbReference type="PIRSF" id="PIRSF017184">
    <property type="entry name" value="Nnr"/>
    <property type="match status" value="1"/>
</dbReference>
<keyword evidence="6 17" id="KW-0547">Nucleotide-binding</keyword>
<evidence type="ECO:0000256" key="15">
    <source>
        <dbReference type="ARBA" id="ARBA00048238"/>
    </source>
</evidence>
<gene>
    <name evidence="17" type="primary">nnrD</name>
    <name evidence="21" type="ORF">AVL62_05400</name>
</gene>